<proteinExistence type="predicted"/>
<dbReference type="InterPro" id="IPR015919">
    <property type="entry name" value="Cadherin-like_sf"/>
</dbReference>
<evidence type="ECO:0008006" key="3">
    <source>
        <dbReference type="Google" id="ProtNLM"/>
    </source>
</evidence>
<gene>
    <name evidence="1" type="ORF">DW888_07575</name>
</gene>
<protein>
    <recommendedName>
        <fullName evidence="3">Dystroglycan-type cadherin-like domain-containing protein</fullName>
    </recommendedName>
</protein>
<reference evidence="1 2" key="1">
    <citation type="submission" date="2018-08" db="EMBL/GenBank/DDBJ databases">
        <title>A genome reference for cultivated species of the human gut microbiota.</title>
        <authorList>
            <person name="Zou Y."/>
            <person name="Xue W."/>
            <person name="Luo G."/>
        </authorList>
    </citation>
    <scope>NUCLEOTIDE SEQUENCE [LARGE SCALE GENOMIC DNA]</scope>
    <source>
        <strain evidence="1 2">AM40-30BH</strain>
    </source>
</reference>
<dbReference type="InterPro" id="IPR052918">
    <property type="entry name" value="Motility_Chemotaxis_Reg"/>
</dbReference>
<dbReference type="EMBL" id="QSGO01000004">
    <property type="protein sequence ID" value="RHB36481.1"/>
    <property type="molecule type" value="Genomic_DNA"/>
</dbReference>
<dbReference type="GO" id="GO:0005509">
    <property type="term" value="F:calcium ion binding"/>
    <property type="evidence" value="ECO:0007669"/>
    <property type="project" value="InterPro"/>
</dbReference>
<dbReference type="PANTHER" id="PTHR35580">
    <property type="entry name" value="CELL SURFACE GLYCOPROTEIN (S-LAYER PROTEIN)-LIKE PROTEIN"/>
    <property type="match status" value="1"/>
</dbReference>
<evidence type="ECO:0000313" key="2">
    <source>
        <dbReference type="Proteomes" id="UP000284379"/>
    </source>
</evidence>
<dbReference type="SUPFAM" id="SSF101898">
    <property type="entry name" value="NHL repeat"/>
    <property type="match status" value="1"/>
</dbReference>
<dbReference type="Pfam" id="PF05345">
    <property type="entry name" value="He_PIG"/>
    <property type="match status" value="1"/>
</dbReference>
<dbReference type="GO" id="GO:0016020">
    <property type="term" value="C:membrane"/>
    <property type="evidence" value="ECO:0007669"/>
    <property type="project" value="InterPro"/>
</dbReference>
<dbReference type="SUPFAM" id="SSF49313">
    <property type="entry name" value="Cadherin-like"/>
    <property type="match status" value="1"/>
</dbReference>
<evidence type="ECO:0000313" key="1">
    <source>
        <dbReference type="EMBL" id="RHB36481.1"/>
    </source>
</evidence>
<comment type="caution">
    <text evidence="1">The sequence shown here is derived from an EMBL/GenBank/DDBJ whole genome shotgun (WGS) entry which is preliminary data.</text>
</comment>
<dbReference type="PANTHER" id="PTHR35580:SF1">
    <property type="entry name" value="PHYTASE-LIKE DOMAIN-CONTAINING PROTEIN"/>
    <property type="match status" value="1"/>
</dbReference>
<dbReference type="Pfam" id="PF06739">
    <property type="entry name" value="SBBP"/>
    <property type="match status" value="1"/>
</dbReference>
<dbReference type="InterPro" id="IPR013783">
    <property type="entry name" value="Ig-like_fold"/>
</dbReference>
<organism evidence="1 2">
    <name type="scientific">Bacteroides nordii</name>
    <dbReference type="NCBI Taxonomy" id="291645"/>
    <lineage>
        <taxon>Bacteria</taxon>
        <taxon>Pseudomonadati</taxon>
        <taxon>Bacteroidota</taxon>
        <taxon>Bacteroidia</taxon>
        <taxon>Bacteroidales</taxon>
        <taxon>Bacteroidaceae</taxon>
        <taxon>Bacteroides</taxon>
    </lineage>
</organism>
<dbReference type="AlphaFoldDB" id="A0A413VSF1"/>
<dbReference type="GeneID" id="69504379"/>
<dbReference type="Proteomes" id="UP000284379">
    <property type="component" value="Unassembled WGS sequence"/>
</dbReference>
<sequence length="650" mass="69307">MKTRLFLFTVLVMNCLTGFSQKYLWSSQFGIADVETSAKSMAIDADNNVYLTGCFTGAEMTIGDKEITGTSTVMDAYIAKFTPNKQCVFASSIKSTSGSVVIQSVATDASGNSYVVGNFESDAQISETFKIESDYKDFLIAKYDATGNPVWLKGTDSGIEPVIKSIAVNQNDGSFVITGAFTGNLNMDINGGNSEISSGDSELAFFIAKYDSNANLIWTKTMSGSGTGTGNLISVDEEGGIYAAGTFSGTIQFGTQSMTAASVENTDNFLVKYSADGNMIWARSLTGSKLDDINAMDVAGNQVVIGGVIRSEDLVVDNAPEVTMKTLDTSGSWNSMLIVSFDTNGNYQWNYIAGSITQPTDVKTIAIDKDGSIWNAGTSFGTYYFNPDTEDEARQFPSKAKGGQDMYLMKLSSKGEVLIGHRVGDATREGAMAMAVGNEGLLYVADMISTRSGGTASPVNLFGDPITIPTIGSNYSVALLCYQQIYATPAVLPVIKPGTAFSQIINAENANGDAEFTLYYGTLPEGLNLNPATGELSGTSTTTGIYPIVISMKDADGNVGFAEYTLTVSTGTGLKDYQQEAIRVWGDHGAIEVSTSTSNCRVMIFDLSGRLVIQNRLKGNDRYTVDNGIYTVVVEDSISGKKSVHKASVY</sequence>
<dbReference type="RefSeq" id="WP_007483161.1">
    <property type="nucleotide sequence ID" value="NZ_CABJFV010000004.1"/>
</dbReference>
<dbReference type="InterPro" id="IPR010620">
    <property type="entry name" value="SBBP_repeat"/>
</dbReference>
<accession>A0A413VSF1</accession>
<name>A0A413VSF1_9BACE</name>
<dbReference type="Gene3D" id="2.80.10.50">
    <property type="match status" value="1"/>
</dbReference>
<dbReference type="Gene3D" id="2.60.40.10">
    <property type="entry name" value="Immunoglobulins"/>
    <property type="match status" value="1"/>
</dbReference>